<dbReference type="AlphaFoldDB" id="A0A2W4E4F0"/>
<dbReference type="InterPro" id="IPR015424">
    <property type="entry name" value="PyrdxlP-dep_Trfase"/>
</dbReference>
<dbReference type="Pfam" id="PF01041">
    <property type="entry name" value="DegT_DnrJ_EryC1"/>
    <property type="match status" value="1"/>
</dbReference>
<sequence>MAVAESVDNTVNTTASGTPSRILYTKPSITEREIAYATDAVTNGWGENCYDYLNRFEAAFASHLGVEYAIATSSCTGALHMGLAALGIGPGDEVILADTNWIASAAPIVHLGAKPVFVDVLSDSWCIDPAKVEAAITPRTKAIIAVHLYGNLCDMTALQALGAQYQLPIVEDAAEALGSEWHGRKAGAIGAFGTFSFHGTKTVTTGEGGMFVTNDQSLYERTLTLSNHGRVRGQEKQFWPDDIGFKYKMSNVQASIGLAQIERVGELVNRKREIFERYKRKLSGLSAVMMNPEPAGTVNGYWMPTVVFAAESGVRRSMLQAAFAAENIDARVFFWPLSSLPSFESVASNIVAYGLPDRAINLPSYHDMTCDEIDRVVEVVRSVIT</sequence>
<accession>A0A2W4E4F0</accession>
<dbReference type="EMBL" id="PCDP01000083">
    <property type="protein sequence ID" value="PZM07443.1"/>
    <property type="molecule type" value="Genomic_DNA"/>
</dbReference>
<comment type="similarity">
    <text evidence="1 4">Belongs to the DegT/DnrJ/EryC1 family.</text>
</comment>
<keyword evidence="5" id="KW-0808">Transferase</keyword>
<dbReference type="InterPro" id="IPR015421">
    <property type="entry name" value="PyrdxlP-dep_Trfase_major"/>
</dbReference>
<evidence type="ECO:0000256" key="1">
    <source>
        <dbReference type="ARBA" id="ARBA00037999"/>
    </source>
</evidence>
<gene>
    <name evidence="5" type="ORF">CPY51_31640</name>
</gene>
<name>A0A2W4E4F0_9HYPH</name>
<keyword evidence="6" id="KW-1185">Reference proteome</keyword>
<dbReference type="OrthoDB" id="9768668at2"/>
<dbReference type="GO" id="GO:0008483">
    <property type="term" value="F:transaminase activity"/>
    <property type="evidence" value="ECO:0007669"/>
    <property type="project" value="UniProtKB-KW"/>
</dbReference>
<dbReference type="GO" id="GO:0030170">
    <property type="term" value="F:pyridoxal phosphate binding"/>
    <property type="evidence" value="ECO:0007669"/>
    <property type="project" value="TreeGrafter"/>
</dbReference>
<dbReference type="InterPro" id="IPR015422">
    <property type="entry name" value="PyrdxlP-dep_Trfase_small"/>
</dbReference>
<dbReference type="InterPro" id="IPR000653">
    <property type="entry name" value="DegT/StrS_aminotransferase"/>
</dbReference>
<comment type="caution">
    <text evidence="5">The sequence shown here is derived from an EMBL/GenBank/DDBJ whole genome shotgun (WGS) entry which is preliminary data.</text>
</comment>
<evidence type="ECO:0000256" key="2">
    <source>
        <dbReference type="PIRSR" id="PIRSR000390-1"/>
    </source>
</evidence>
<dbReference type="PANTHER" id="PTHR30244">
    <property type="entry name" value="TRANSAMINASE"/>
    <property type="match status" value="1"/>
</dbReference>
<dbReference type="Gene3D" id="3.90.1150.10">
    <property type="entry name" value="Aspartate Aminotransferase, domain 1"/>
    <property type="match status" value="1"/>
</dbReference>
<dbReference type="PANTHER" id="PTHR30244:SF34">
    <property type="entry name" value="DTDP-4-AMINO-4,6-DIDEOXYGALACTOSE TRANSAMINASE"/>
    <property type="match status" value="1"/>
</dbReference>
<dbReference type="GO" id="GO:0000271">
    <property type="term" value="P:polysaccharide biosynthetic process"/>
    <property type="evidence" value="ECO:0007669"/>
    <property type="project" value="TreeGrafter"/>
</dbReference>
<protein>
    <submittedName>
        <fullName evidence="5">Glutamine--scyllo-inositol aminotransferase</fullName>
    </submittedName>
</protein>
<evidence type="ECO:0000256" key="3">
    <source>
        <dbReference type="PIRSR" id="PIRSR000390-2"/>
    </source>
</evidence>
<proteinExistence type="inferred from homology"/>
<organism evidence="5 6">
    <name type="scientific">Rhizobium tubonense</name>
    <dbReference type="NCBI Taxonomy" id="484088"/>
    <lineage>
        <taxon>Bacteria</taxon>
        <taxon>Pseudomonadati</taxon>
        <taxon>Pseudomonadota</taxon>
        <taxon>Alphaproteobacteria</taxon>
        <taxon>Hyphomicrobiales</taxon>
        <taxon>Rhizobiaceae</taxon>
        <taxon>Rhizobium/Agrobacterium group</taxon>
        <taxon>Rhizobium</taxon>
    </lineage>
</organism>
<feature type="modified residue" description="N6-(pyridoxal phosphate)lysine" evidence="3">
    <location>
        <position position="201"/>
    </location>
</feature>
<evidence type="ECO:0000313" key="5">
    <source>
        <dbReference type="EMBL" id="PZM07443.1"/>
    </source>
</evidence>
<keyword evidence="3 4" id="KW-0663">Pyridoxal phosphate</keyword>
<dbReference type="Gene3D" id="3.40.640.10">
    <property type="entry name" value="Type I PLP-dependent aspartate aminotransferase-like (Major domain)"/>
    <property type="match status" value="1"/>
</dbReference>
<dbReference type="CDD" id="cd00616">
    <property type="entry name" value="AHBA_syn"/>
    <property type="match status" value="1"/>
</dbReference>
<dbReference type="PIRSF" id="PIRSF000390">
    <property type="entry name" value="PLP_StrS"/>
    <property type="match status" value="1"/>
</dbReference>
<dbReference type="SUPFAM" id="SSF53383">
    <property type="entry name" value="PLP-dependent transferases"/>
    <property type="match status" value="1"/>
</dbReference>
<dbReference type="Proteomes" id="UP000248925">
    <property type="component" value="Unassembled WGS sequence"/>
</dbReference>
<evidence type="ECO:0000313" key="6">
    <source>
        <dbReference type="Proteomes" id="UP000248925"/>
    </source>
</evidence>
<dbReference type="RefSeq" id="WP_111164366.1">
    <property type="nucleotide sequence ID" value="NZ_PCDP01000083.1"/>
</dbReference>
<reference evidence="5 6" key="1">
    <citation type="journal article" date="2018" name="Sci. Rep.">
        <title>Rhizobium tumorigenes sp. nov., a novel plant tumorigenic bacterium isolated from cane gall tumors on thornless blackberry.</title>
        <authorList>
            <person name="Kuzmanovi N."/>
            <person name="Smalla K."/>
            <person name="Gronow S."/>
            <person name="PuBawska J."/>
        </authorList>
    </citation>
    <scope>NUCLEOTIDE SEQUENCE [LARGE SCALE GENOMIC DNA]</scope>
    <source>
        <strain evidence="5 6">CCBAU 85046</strain>
    </source>
</reference>
<keyword evidence="5" id="KW-0032">Aminotransferase</keyword>
<feature type="active site" description="Proton acceptor" evidence="2">
    <location>
        <position position="201"/>
    </location>
</feature>
<evidence type="ECO:0000256" key="4">
    <source>
        <dbReference type="RuleBase" id="RU004508"/>
    </source>
</evidence>